<keyword evidence="3 9" id="KW-1003">Cell membrane</keyword>
<dbReference type="InterPro" id="IPR022813">
    <property type="entry name" value="SecD/SecF_arch_bac"/>
</dbReference>
<evidence type="ECO:0000256" key="1">
    <source>
        <dbReference type="ARBA" id="ARBA00004651"/>
    </source>
</evidence>
<dbReference type="Pfam" id="PF22599">
    <property type="entry name" value="SecDF_P1_head"/>
    <property type="match status" value="1"/>
</dbReference>
<comment type="caution">
    <text evidence="9">Lacks conserved residue(s) required for the propagation of feature annotation.</text>
</comment>
<evidence type="ECO:0000256" key="7">
    <source>
        <dbReference type="ARBA" id="ARBA00023010"/>
    </source>
</evidence>
<protein>
    <recommendedName>
        <fullName evidence="9">Protein translocase subunit SecD</fullName>
    </recommendedName>
</protein>
<feature type="transmembrane region" description="Helical" evidence="9">
    <location>
        <begin position="260"/>
        <end position="278"/>
    </location>
</feature>
<evidence type="ECO:0000259" key="11">
    <source>
        <dbReference type="Pfam" id="PF21760"/>
    </source>
</evidence>
<feature type="transmembrane region" description="Helical" evidence="9">
    <location>
        <begin position="309"/>
        <end position="330"/>
    </location>
</feature>
<evidence type="ECO:0000256" key="3">
    <source>
        <dbReference type="ARBA" id="ARBA00022475"/>
    </source>
</evidence>
<keyword evidence="2 9" id="KW-0813">Transport</keyword>
<dbReference type="EMBL" id="PEZV01000027">
    <property type="protein sequence ID" value="PIT97229.1"/>
    <property type="molecule type" value="Genomic_DNA"/>
</dbReference>
<accession>A0A2M6WWU1</accession>
<dbReference type="GO" id="GO:0006605">
    <property type="term" value="P:protein targeting"/>
    <property type="evidence" value="ECO:0007669"/>
    <property type="project" value="UniProtKB-UniRule"/>
</dbReference>
<feature type="domain" description="Protein export membrane protein SecD/SecF C-terminal" evidence="10">
    <location>
        <begin position="239"/>
        <end position="410"/>
    </location>
</feature>
<dbReference type="Gene3D" id="3.30.70.3400">
    <property type="match status" value="1"/>
</dbReference>
<evidence type="ECO:0000256" key="9">
    <source>
        <dbReference type="HAMAP-Rule" id="MF_01463"/>
    </source>
</evidence>
<dbReference type="PANTHER" id="PTHR30081:SF1">
    <property type="entry name" value="PROTEIN TRANSLOCASE SUBUNIT SECD"/>
    <property type="match status" value="1"/>
</dbReference>
<evidence type="ECO:0000259" key="10">
    <source>
        <dbReference type="Pfam" id="PF02355"/>
    </source>
</evidence>
<dbReference type="HAMAP" id="MF_01463_B">
    <property type="entry name" value="SecD_B"/>
    <property type="match status" value="1"/>
</dbReference>
<evidence type="ECO:0000313" key="14">
    <source>
        <dbReference type="Proteomes" id="UP000228596"/>
    </source>
</evidence>
<dbReference type="Pfam" id="PF21760">
    <property type="entry name" value="SecD_1st"/>
    <property type="match status" value="1"/>
</dbReference>
<feature type="transmembrane region" description="Helical" evidence="9">
    <location>
        <begin position="283"/>
        <end position="303"/>
    </location>
</feature>
<dbReference type="Pfam" id="PF02355">
    <property type="entry name" value="SecD_SecF_C"/>
    <property type="match status" value="1"/>
</dbReference>
<evidence type="ECO:0000256" key="8">
    <source>
        <dbReference type="ARBA" id="ARBA00023136"/>
    </source>
</evidence>
<dbReference type="InterPro" id="IPR001036">
    <property type="entry name" value="Acrflvin-R"/>
</dbReference>
<dbReference type="InterPro" id="IPR048631">
    <property type="entry name" value="SecD_1st"/>
</dbReference>
<keyword evidence="7 9" id="KW-0811">Translocation</keyword>
<dbReference type="Proteomes" id="UP000228596">
    <property type="component" value="Unassembled WGS sequence"/>
</dbReference>
<comment type="caution">
    <text evidence="13">The sequence shown here is derived from an EMBL/GenBank/DDBJ whole genome shotgun (WGS) entry which is preliminary data.</text>
</comment>
<keyword evidence="5 9" id="KW-0653">Protein transport</keyword>
<organism evidence="13 14">
    <name type="scientific">Candidatus Berkelbacteria bacterium CG10_big_fil_rev_8_21_14_0_10_41_12</name>
    <dbReference type="NCBI Taxonomy" id="1974513"/>
    <lineage>
        <taxon>Bacteria</taxon>
        <taxon>Candidatus Berkelbacteria</taxon>
    </lineage>
</organism>
<evidence type="ECO:0000256" key="2">
    <source>
        <dbReference type="ARBA" id="ARBA00022448"/>
    </source>
</evidence>
<dbReference type="GO" id="GO:0065002">
    <property type="term" value="P:intracellular protein transmembrane transport"/>
    <property type="evidence" value="ECO:0007669"/>
    <property type="project" value="UniProtKB-UniRule"/>
</dbReference>
<dbReference type="Gene3D" id="1.20.1640.10">
    <property type="entry name" value="Multidrug efflux transporter AcrB transmembrane domain"/>
    <property type="match status" value="1"/>
</dbReference>
<dbReference type="GO" id="GO:0015450">
    <property type="term" value="F:protein-transporting ATPase activity"/>
    <property type="evidence" value="ECO:0007669"/>
    <property type="project" value="InterPro"/>
</dbReference>
<evidence type="ECO:0000313" key="13">
    <source>
        <dbReference type="EMBL" id="PIT97229.1"/>
    </source>
</evidence>
<reference evidence="14" key="1">
    <citation type="submission" date="2017-09" db="EMBL/GenBank/DDBJ databases">
        <title>Depth-based differentiation of microbial function through sediment-hosted aquifers and enrichment of novel symbionts in the deep terrestrial subsurface.</title>
        <authorList>
            <person name="Probst A.J."/>
            <person name="Ladd B."/>
            <person name="Jarett J.K."/>
            <person name="Geller-Mcgrath D.E."/>
            <person name="Sieber C.M.K."/>
            <person name="Emerson J.B."/>
            <person name="Anantharaman K."/>
            <person name="Thomas B.C."/>
            <person name="Malmstrom R."/>
            <person name="Stieglmeier M."/>
            <person name="Klingl A."/>
            <person name="Woyke T."/>
            <person name="Ryan C.M."/>
            <person name="Banfield J.F."/>
        </authorList>
    </citation>
    <scope>NUCLEOTIDE SEQUENCE [LARGE SCALE GENOMIC DNA]</scope>
</reference>
<dbReference type="InterPro" id="IPR054384">
    <property type="entry name" value="SecDF_P1_head"/>
</dbReference>
<feature type="transmembrane region" description="Helical" evidence="9">
    <location>
        <begin position="386"/>
        <end position="406"/>
    </location>
</feature>
<dbReference type="AlphaFoldDB" id="A0A2M6WWU1"/>
<gene>
    <name evidence="9 13" type="primary">secD</name>
    <name evidence="13" type="ORF">COT77_02575</name>
</gene>
<keyword evidence="8 9" id="KW-0472">Membrane</keyword>
<dbReference type="NCBIfam" id="TIGR00916">
    <property type="entry name" value="2A0604s01"/>
    <property type="match status" value="1"/>
</dbReference>
<dbReference type="NCBIfam" id="TIGR01129">
    <property type="entry name" value="secD"/>
    <property type="match status" value="1"/>
</dbReference>
<dbReference type="GO" id="GO:0043952">
    <property type="term" value="P:protein transport by the Sec complex"/>
    <property type="evidence" value="ECO:0007669"/>
    <property type="project" value="UniProtKB-UniRule"/>
</dbReference>
<dbReference type="InterPro" id="IPR055344">
    <property type="entry name" value="SecD_SecF_C_bact"/>
</dbReference>
<feature type="domain" description="SecDF P1 head subdomain" evidence="12">
    <location>
        <begin position="134"/>
        <end position="237"/>
    </location>
</feature>
<dbReference type="InterPro" id="IPR005791">
    <property type="entry name" value="SecD"/>
</dbReference>
<dbReference type="Gene3D" id="3.30.1360.200">
    <property type="match status" value="1"/>
</dbReference>
<dbReference type="PRINTS" id="PR00702">
    <property type="entry name" value="ACRIFLAVINRP"/>
</dbReference>
<comment type="similarity">
    <text evidence="9">Belongs to the SecD/SecF family. SecD subfamily.</text>
</comment>
<evidence type="ECO:0000256" key="6">
    <source>
        <dbReference type="ARBA" id="ARBA00022989"/>
    </source>
</evidence>
<comment type="subcellular location">
    <subcellularLocation>
        <location evidence="1 9">Cell membrane</location>
        <topology evidence="1 9">Multi-pass membrane protein</topology>
    </subcellularLocation>
</comment>
<keyword evidence="4 9" id="KW-0812">Transmembrane</keyword>
<dbReference type="SUPFAM" id="SSF82866">
    <property type="entry name" value="Multidrug efflux transporter AcrB transmembrane domain"/>
    <property type="match status" value="1"/>
</dbReference>
<proteinExistence type="inferred from homology"/>
<dbReference type="InterPro" id="IPR048634">
    <property type="entry name" value="SecD_SecF_C"/>
</dbReference>
<dbReference type="GO" id="GO:0005886">
    <property type="term" value="C:plasma membrane"/>
    <property type="evidence" value="ECO:0007669"/>
    <property type="project" value="UniProtKB-SubCell"/>
</dbReference>
<evidence type="ECO:0000256" key="4">
    <source>
        <dbReference type="ARBA" id="ARBA00022692"/>
    </source>
</evidence>
<feature type="domain" description="Protein translocase subunit SecDF P1" evidence="11">
    <location>
        <begin position="69"/>
        <end position="127"/>
    </location>
</feature>
<keyword evidence="6 9" id="KW-1133">Transmembrane helix</keyword>
<dbReference type="PANTHER" id="PTHR30081">
    <property type="entry name" value="PROTEIN-EXPORT MEMBRANE PROTEIN SEC"/>
    <property type="match status" value="1"/>
</dbReference>
<comment type="subunit">
    <text evidence="9">Forms a complex with SecF. Part of the essential Sec protein translocation apparatus which comprises SecA, SecYEG and auxiliary proteins SecDF. Other proteins may also be involved.</text>
</comment>
<evidence type="ECO:0000256" key="5">
    <source>
        <dbReference type="ARBA" id="ARBA00022927"/>
    </source>
</evidence>
<comment type="function">
    <text evidence="9">Part of the Sec protein translocase complex. Interacts with the SecYEG preprotein conducting channel. SecDF uses the proton motive force (PMF) to complete protein translocation after the ATP-dependent function of SecA.</text>
</comment>
<evidence type="ECO:0000259" key="12">
    <source>
        <dbReference type="Pfam" id="PF22599"/>
    </source>
</evidence>
<name>A0A2M6WWU1_9BACT</name>
<sequence>MDKRIIALIGVILLVALSILVVWPKGLNLFGHEIKMHLGLDLQGGVQLVYRIKTNELQGKIPEEAQRETVDLINRRINGLGVSEPLIQGTKVGNDYGVIVELPGINNIDEAKSVIGKTAQLKFYEYDSDNQEKETDLNGSDVIKAIANVAQGSNSTGFSGASPEIELTFTPEGAKKFKDITQRNLQKPIITKLDNEVINIATVQAVISDGKAVITGIKTLKEAKDTAQFINEGALPAPIEIVRENQIGAILGQGSVEKSLVAGLVGLILVAIFMIAYYRILGVFAVFALIIYTLLTLSIFKLVPVTLTLAGIAGFIFSIGSAVDANILVFERYKEEKKKGQSTKEAIENSFTRSWPSIRDSNISSLITAIILFYMSKGLVKGFALTLSIGLMVSMFTAITVTRTFLRVWAKGRA</sequence>